<reference evidence="1 2" key="1">
    <citation type="submission" date="2017-10" db="EMBL/GenBank/DDBJ databases">
        <title>Comparative genomics in systemic dimorphic fungi from Ajellomycetaceae.</title>
        <authorList>
            <person name="Munoz J.F."/>
            <person name="Mcewen J.G."/>
            <person name="Clay O.K."/>
            <person name="Cuomo C.A."/>
        </authorList>
    </citation>
    <scope>NUCLEOTIDE SEQUENCE [LARGE SCALE GENOMIC DNA]</scope>
    <source>
        <strain evidence="1 2">UAMH5409</strain>
    </source>
</reference>
<sequence>MAEPWPITEKIGNFYHDSNKSLSEQVPDSPPSIEMNGELEYDVDEVIAVRT</sequence>
<organism evidence="1 2">
    <name type="scientific">Helicocarpus griseus UAMH5409</name>
    <dbReference type="NCBI Taxonomy" id="1447875"/>
    <lineage>
        <taxon>Eukaryota</taxon>
        <taxon>Fungi</taxon>
        <taxon>Dikarya</taxon>
        <taxon>Ascomycota</taxon>
        <taxon>Pezizomycotina</taxon>
        <taxon>Eurotiomycetes</taxon>
        <taxon>Eurotiomycetidae</taxon>
        <taxon>Onygenales</taxon>
        <taxon>Ajellomycetaceae</taxon>
        <taxon>Helicocarpus</taxon>
    </lineage>
</organism>
<proteinExistence type="predicted"/>
<name>A0A2B7W5Z1_9EURO</name>
<protein>
    <submittedName>
        <fullName evidence="1">Uncharacterized protein</fullName>
    </submittedName>
</protein>
<gene>
    <name evidence="1" type="ORF">AJ79_10359</name>
</gene>
<accession>A0A2B7W5Z1</accession>
<evidence type="ECO:0000313" key="2">
    <source>
        <dbReference type="Proteomes" id="UP000223968"/>
    </source>
</evidence>
<comment type="caution">
    <text evidence="1">The sequence shown here is derived from an EMBL/GenBank/DDBJ whole genome shotgun (WGS) entry which is preliminary data.</text>
</comment>
<dbReference type="EMBL" id="PDNB01000522">
    <property type="protein sequence ID" value="PGG94923.1"/>
    <property type="molecule type" value="Genomic_DNA"/>
</dbReference>
<dbReference type="AlphaFoldDB" id="A0A2B7W5Z1"/>
<dbReference type="OrthoDB" id="4177918at2759"/>
<evidence type="ECO:0000313" key="1">
    <source>
        <dbReference type="EMBL" id="PGG94923.1"/>
    </source>
</evidence>
<dbReference type="Proteomes" id="UP000223968">
    <property type="component" value="Unassembled WGS sequence"/>
</dbReference>
<keyword evidence="2" id="KW-1185">Reference proteome</keyword>